<proteinExistence type="predicted"/>
<gene>
    <name evidence="1" type="ORF">E5S67_05648</name>
</gene>
<protein>
    <submittedName>
        <fullName evidence="1">Uncharacterized protein</fullName>
    </submittedName>
</protein>
<dbReference type="Proteomes" id="UP000702425">
    <property type="component" value="Unassembled WGS sequence"/>
</dbReference>
<reference evidence="1 2" key="1">
    <citation type="journal article" date="2020" name="Sci. Rep.">
        <title>A novel cyanobacterial geosmin producer, revising GeoA distribution and dispersion patterns in Bacteria.</title>
        <authorList>
            <person name="Churro C."/>
            <person name="Semedo-Aguiar A.P."/>
            <person name="Silva A.D."/>
            <person name="Pereira-Leal J.B."/>
            <person name="Leite R.B."/>
        </authorList>
    </citation>
    <scope>NUCLEOTIDE SEQUENCE [LARGE SCALE GENOMIC DNA]</scope>
    <source>
        <strain evidence="1 2">IPMA8</strain>
    </source>
</reference>
<name>A0ABX2D5F7_9CYAN</name>
<dbReference type="EMBL" id="SRRZ01000157">
    <property type="protein sequence ID" value="NQE37867.1"/>
    <property type="molecule type" value="Genomic_DNA"/>
</dbReference>
<keyword evidence="2" id="KW-1185">Reference proteome</keyword>
<dbReference type="RefSeq" id="WP_216670767.1">
    <property type="nucleotide sequence ID" value="NZ_SRRZ01000157.1"/>
</dbReference>
<accession>A0ABX2D5F7</accession>
<organism evidence="1 2">
    <name type="scientific">Microcoleus asticus IPMA8</name>
    <dbReference type="NCBI Taxonomy" id="2563858"/>
    <lineage>
        <taxon>Bacteria</taxon>
        <taxon>Bacillati</taxon>
        <taxon>Cyanobacteriota</taxon>
        <taxon>Cyanophyceae</taxon>
        <taxon>Oscillatoriophycideae</taxon>
        <taxon>Oscillatoriales</taxon>
        <taxon>Microcoleaceae</taxon>
        <taxon>Microcoleus</taxon>
        <taxon>Microcoleus asticus</taxon>
    </lineage>
</organism>
<sequence>MTRAEHRIKITYIFTHHIRWVPFELVAKCIDKSKFAIDYIILNEGDPMISFLSQIDVPCTVASYQDYSNTPEIVKFIYSNPKSVVNTLNFTNPD</sequence>
<evidence type="ECO:0000313" key="2">
    <source>
        <dbReference type="Proteomes" id="UP000702425"/>
    </source>
</evidence>
<evidence type="ECO:0000313" key="1">
    <source>
        <dbReference type="EMBL" id="NQE37867.1"/>
    </source>
</evidence>
<comment type="caution">
    <text evidence="1">The sequence shown here is derived from an EMBL/GenBank/DDBJ whole genome shotgun (WGS) entry which is preliminary data.</text>
</comment>